<accession>A0A2J6QJ99</accession>
<feature type="region of interest" description="Disordered" evidence="1">
    <location>
        <begin position="461"/>
        <end position="483"/>
    </location>
</feature>
<sequence length="1079" mass="120172">MPLNKLALSAVKGALEIQPALANLNFDFSLWKVAPPKEFEGVGAALTTFRRNEAENGSTHRTARKLGALFERLLPSTPNLIKAYGQRASEISEASSIPTEARAAYGVFASRVGADATSLWAAATSGSSAIAVHLLACMLARMWEGPEATSIWVEITEARKKEINDDFEQNNISDMASLAAAQQELTRSQVSEWDASARAWLRVADTEKGRQQKQLMLILENVQTTVNKKTETYSSVISAWQNALIQMEGLINGVSQEAQGGDIILGLSAWHLFPDLMVVAPRPTPVQQRDPIFAHGGVLTIGLVNLSTEERGVHWSLPLAHLRHYGRPVVSSRSIDSNERSRISTGELLLATFGCVLQGWGEAGNNTLQAVTWLDNVFKLLEKSRSAGGRSASILLEVDAALSWFSLLLAAARQYLESQGNERKTANKLVLLGRKHGKRFLDRPAEPLFGLLGVPSIVRSDNSQSDPFTGKSEPRPTDIVAGMPPQSSMLLSRVGQRGSYVNLIATDDDKIHFLRNVAQDIATGMSLDPTQVFIRYKRRYPKWSKHVYEYTTALPWHRATTKRKFDESRSGADGHIRWLYRGGNLERRGTDRRYYDRLDATFSKPSDFQRVPEDFWEFHQMKNSSVRPGTDRTIFTPEEQQSICQEFENRKRFYASLGEHTIDRESELIEDFDLMRMGVFWDNMGCVSGNQGQTPWYRLIYGDADSAGLFVLEGRDHMLNLLRPTGTEAADFFSLFEAKKVDATAISNQLLQTFHNANAAVDPHLKALKAVSTAAAMYRKFPNTSVDLRILQQPIWDAAWVKKCHDTPPKKDMNGLPSSLQPYHLERATAFACIAMFESGIYDIDPSLLENVIAMSSSDSIYIGGALLLDPQEVTYSGDIRRVLGNIGRPGMAFLIPPVDPMIREVKMADWSRIDRDEFDGDMRDCFENTSLHLSFTGANTPVNLGFSGGQDLDVYLLETLISLRDGGDWIADLDILNTIGNVKLRKMSDCQNHNHDSVVAVQNVTAIDNWFGLIDTPETPLSIVRAHKNWQARLAATALSIALGYETVVLSDRPCWCCFNSKAKEMAWGRFQKVMIIG</sequence>
<dbReference type="EMBL" id="KZ613468">
    <property type="protein sequence ID" value="PMD26341.1"/>
    <property type="molecule type" value="Genomic_DNA"/>
</dbReference>
<protein>
    <submittedName>
        <fullName evidence="2">Uncharacterized protein</fullName>
    </submittedName>
</protein>
<dbReference type="Proteomes" id="UP000235672">
    <property type="component" value="Unassembled WGS sequence"/>
</dbReference>
<dbReference type="AlphaFoldDB" id="A0A2J6QJ99"/>
<proteinExistence type="predicted"/>
<evidence type="ECO:0000313" key="3">
    <source>
        <dbReference type="Proteomes" id="UP000235672"/>
    </source>
</evidence>
<organism evidence="2 3">
    <name type="scientific">Hyaloscypha hepaticicola</name>
    <dbReference type="NCBI Taxonomy" id="2082293"/>
    <lineage>
        <taxon>Eukaryota</taxon>
        <taxon>Fungi</taxon>
        <taxon>Dikarya</taxon>
        <taxon>Ascomycota</taxon>
        <taxon>Pezizomycotina</taxon>
        <taxon>Leotiomycetes</taxon>
        <taxon>Helotiales</taxon>
        <taxon>Hyaloscyphaceae</taxon>
        <taxon>Hyaloscypha</taxon>
    </lineage>
</organism>
<evidence type="ECO:0000313" key="2">
    <source>
        <dbReference type="EMBL" id="PMD26341.1"/>
    </source>
</evidence>
<reference evidence="2 3" key="1">
    <citation type="submission" date="2016-05" db="EMBL/GenBank/DDBJ databases">
        <title>A degradative enzymes factory behind the ericoid mycorrhizal symbiosis.</title>
        <authorList>
            <consortium name="DOE Joint Genome Institute"/>
            <person name="Martino E."/>
            <person name="Morin E."/>
            <person name="Grelet G."/>
            <person name="Kuo A."/>
            <person name="Kohler A."/>
            <person name="Daghino S."/>
            <person name="Barry K."/>
            <person name="Choi C."/>
            <person name="Cichocki N."/>
            <person name="Clum A."/>
            <person name="Copeland A."/>
            <person name="Hainaut M."/>
            <person name="Haridas S."/>
            <person name="Labutti K."/>
            <person name="Lindquist E."/>
            <person name="Lipzen A."/>
            <person name="Khouja H.-R."/>
            <person name="Murat C."/>
            <person name="Ohm R."/>
            <person name="Olson A."/>
            <person name="Spatafora J."/>
            <person name="Veneault-Fourrey C."/>
            <person name="Henrissat B."/>
            <person name="Grigoriev I."/>
            <person name="Martin F."/>
            <person name="Perotto S."/>
        </authorList>
    </citation>
    <scope>NUCLEOTIDE SEQUENCE [LARGE SCALE GENOMIC DNA]</scope>
    <source>
        <strain evidence="2 3">UAMH 7357</strain>
    </source>
</reference>
<name>A0A2J6QJ99_9HELO</name>
<evidence type="ECO:0000256" key="1">
    <source>
        <dbReference type="SAM" id="MobiDB-lite"/>
    </source>
</evidence>
<keyword evidence="3" id="KW-1185">Reference proteome</keyword>
<gene>
    <name evidence="2" type="ORF">NA56DRAFT_342761</name>
</gene>
<dbReference type="OrthoDB" id="5354164at2759"/>